<evidence type="ECO:0000256" key="2">
    <source>
        <dbReference type="ARBA" id="ARBA00023125"/>
    </source>
</evidence>
<gene>
    <name evidence="5" type="primary">phnF</name>
    <name evidence="5" type="ORF">HF577_00555</name>
</gene>
<dbReference type="InterPro" id="IPR036390">
    <property type="entry name" value="WH_DNA-bd_sf"/>
</dbReference>
<dbReference type="InterPro" id="IPR036388">
    <property type="entry name" value="WH-like_DNA-bd_sf"/>
</dbReference>
<dbReference type="SUPFAM" id="SSF46785">
    <property type="entry name" value="Winged helix' DNA-binding domain"/>
    <property type="match status" value="1"/>
</dbReference>
<dbReference type="Gene3D" id="1.10.10.10">
    <property type="entry name" value="Winged helix-like DNA-binding domain superfamily/Winged helix DNA-binding domain"/>
    <property type="match status" value="1"/>
</dbReference>
<name>A0ABX1R758_9PSEU</name>
<dbReference type="PRINTS" id="PR00035">
    <property type="entry name" value="HTHGNTR"/>
</dbReference>
<dbReference type="Proteomes" id="UP001296706">
    <property type="component" value="Unassembled WGS sequence"/>
</dbReference>
<dbReference type="InterPro" id="IPR012702">
    <property type="entry name" value="CP_lyase_PhnF"/>
</dbReference>
<dbReference type="EMBL" id="JAAXKY010000001">
    <property type="protein sequence ID" value="NMH75621.1"/>
    <property type="molecule type" value="Genomic_DNA"/>
</dbReference>
<dbReference type="SUPFAM" id="SSF64288">
    <property type="entry name" value="Chorismate lyase-like"/>
    <property type="match status" value="1"/>
</dbReference>
<evidence type="ECO:0000256" key="1">
    <source>
        <dbReference type="ARBA" id="ARBA00023015"/>
    </source>
</evidence>
<dbReference type="PROSITE" id="PS50949">
    <property type="entry name" value="HTH_GNTR"/>
    <property type="match status" value="1"/>
</dbReference>
<comment type="caution">
    <text evidence="5">The sequence shown here is derived from an EMBL/GenBank/DDBJ whole genome shotgun (WGS) entry which is preliminary data.</text>
</comment>
<keyword evidence="6" id="KW-1185">Reference proteome</keyword>
<accession>A0ABX1R758</accession>
<reference evidence="5 6" key="1">
    <citation type="submission" date="2020-04" db="EMBL/GenBank/DDBJ databases">
        <authorList>
            <person name="Klaysubun C."/>
            <person name="Duangmal K."/>
            <person name="Lipun K."/>
        </authorList>
    </citation>
    <scope>NUCLEOTIDE SEQUENCE [LARGE SCALE GENOMIC DNA]</scope>
    <source>
        <strain evidence="5 6">JCM 11839</strain>
    </source>
</reference>
<organism evidence="5 6">
    <name type="scientific">Pseudonocardia xinjiangensis</name>
    <dbReference type="NCBI Taxonomy" id="75289"/>
    <lineage>
        <taxon>Bacteria</taxon>
        <taxon>Bacillati</taxon>
        <taxon>Actinomycetota</taxon>
        <taxon>Actinomycetes</taxon>
        <taxon>Pseudonocardiales</taxon>
        <taxon>Pseudonocardiaceae</taxon>
        <taxon>Pseudonocardia</taxon>
    </lineage>
</organism>
<dbReference type="NCBIfam" id="TIGR02325">
    <property type="entry name" value="C_P_lyase_phnF"/>
    <property type="match status" value="1"/>
</dbReference>
<dbReference type="InterPro" id="IPR028978">
    <property type="entry name" value="Chorismate_lyase_/UTRA_dom_sf"/>
</dbReference>
<dbReference type="RefSeq" id="WP_169393691.1">
    <property type="nucleotide sequence ID" value="NZ_BAAAJH010000016.1"/>
</dbReference>
<sequence>MGTRRSPSGYSAWRLIADELRGEIVGGSLPPGSKLASETELALRFDVHRHTVRQAVAALAADHLVVARRGSGTFVAEHAVLVHRIGLRTRLTDSLGPRGAVASGKLLESAIETDPPPDVVERLRLAGRPALRLEVVRCVDGLPIARGTAWLVADRVPGLVEHYGPDGSITAALRAVGIHDYVRTSTTIAGRAATTAEAIELELPAGSMVLVVRALNTLPDTTPLLYNITRFAADRVELDVQHGDPAADALPQARPESD</sequence>
<proteinExistence type="predicted"/>
<keyword evidence="3" id="KW-0804">Transcription</keyword>
<dbReference type="PANTHER" id="PTHR44846">
    <property type="entry name" value="MANNOSYL-D-GLYCERATE TRANSPORT/METABOLISM SYSTEM REPRESSOR MNGR-RELATED"/>
    <property type="match status" value="1"/>
</dbReference>
<evidence type="ECO:0000256" key="3">
    <source>
        <dbReference type="ARBA" id="ARBA00023163"/>
    </source>
</evidence>
<dbReference type="Pfam" id="PF07702">
    <property type="entry name" value="UTRA"/>
    <property type="match status" value="1"/>
</dbReference>
<protein>
    <submittedName>
        <fullName evidence="5">Phosphonate metabolism transcriptional regulator PhnF</fullName>
    </submittedName>
</protein>
<keyword evidence="2" id="KW-0238">DNA-binding</keyword>
<dbReference type="Pfam" id="PF00392">
    <property type="entry name" value="GntR"/>
    <property type="match status" value="1"/>
</dbReference>
<dbReference type="InterPro" id="IPR050679">
    <property type="entry name" value="Bact_HTH_transcr_reg"/>
</dbReference>
<evidence type="ECO:0000313" key="6">
    <source>
        <dbReference type="Proteomes" id="UP001296706"/>
    </source>
</evidence>
<dbReference type="Gene3D" id="3.40.1410.10">
    <property type="entry name" value="Chorismate lyase-like"/>
    <property type="match status" value="1"/>
</dbReference>
<dbReference type="CDD" id="cd07377">
    <property type="entry name" value="WHTH_GntR"/>
    <property type="match status" value="1"/>
</dbReference>
<dbReference type="SMART" id="SM00866">
    <property type="entry name" value="UTRA"/>
    <property type="match status" value="1"/>
</dbReference>
<dbReference type="InterPro" id="IPR011663">
    <property type="entry name" value="UTRA"/>
</dbReference>
<evidence type="ECO:0000313" key="5">
    <source>
        <dbReference type="EMBL" id="NMH75621.1"/>
    </source>
</evidence>
<evidence type="ECO:0000259" key="4">
    <source>
        <dbReference type="PROSITE" id="PS50949"/>
    </source>
</evidence>
<dbReference type="SMART" id="SM00345">
    <property type="entry name" value="HTH_GNTR"/>
    <property type="match status" value="1"/>
</dbReference>
<dbReference type="PANTHER" id="PTHR44846:SF1">
    <property type="entry name" value="MANNOSYL-D-GLYCERATE TRANSPORT_METABOLISM SYSTEM REPRESSOR MNGR-RELATED"/>
    <property type="match status" value="1"/>
</dbReference>
<feature type="domain" description="HTH gntR-type" evidence="4">
    <location>
        <begin position="10"/>
        <end position="78"/>
    </location>
</feature>
<keyword evidence="1" id="KW-0805">Transcription regulation</keyword>
<dbReference type="InterPro" id="IPR000524">
    <property type="entry name" value="Tscrpt_reg_HTH_GntR"/>
</dbReference>